<feature type="domain" description="Crinkler effector protein N-terminal" evidence="4">
    <location>
        <begin position="2"/>
        <end position="115"/>
    </location>
</feature>
<protein>
    <submittedName>
        <fullName evidence="5">Crinkler (CRN) family protein</fullName>
    </submittedName>
</protein>
<name>D0P249_PHYIT</name>
<dbReference type="Pfam" id="PF20147">
    <property type="entry name" value="Crinkler"/>
    <property type="match status" value="1"/>
</dbReference>
<evidence type="ECO:0000256" key="2">
    <source>
        <dbReference type="ARBA" id="ARBA00004613"/>
    </source>
</evidence>
<dbReference type="GeneID" id="9480276"/>
<keyword evidence="6" id="KW-1185">Reference proteome</keyword>
<dbReference type="OMA" id="MILMQHY"/>
<dbReference type="OrthoDB" id="125512at2759"/>
<keyword evidence="3" id="KW-0964">Secreted</keyword>
<reference evidence="6" key="1">
    <citation type="journal article" date="2009" name="Nature">
        <title>Genome sequence and analysis of the Irish potato famine pathogen Phytophthora infestans.</title>
        <authorList>
            <consortium name="The Broad Institute Genome Sequencing Platform"/>
            <person name="Haas B.J."/>
            <person name="Kamoun S."/>
            <person name="Zody M.C."/>
            <person name="Jiang R.H."/>
            <person name="Handsaker R.E."/>
            <person name="Cano L.M."/>
            <person name="Grabherr M."/>
            <person name="Kodira C.D."/>
            <person name="Raffaele S."/>
            <person name="Torto-Alalibo T."/>
            <person name="Bozkurt T.O."/>
            <person name="Ah-Fong A.M."/>
            <person name="Alvarado L."/>
            <person name="Anderson V.L."/>
            <person name="Armstrong M.R."/>
            <person name="Avrova A."/>
            <person name="Baxter L."/>
            <person name="Beynon J."/>
            <person name="Boevink P.C."/>
            <person name="Bollmann S.R."/>
            <person name="Bos J.I."/>
            <person name="Bulone V."/>
            <person name="Cai G."/>
            <person name="Cakir C."/>
            <person name="Carrington J.C."/>
            <person name="Chawner M."/>
            <person name="Conti L."/>
            <person name="Costanzo S."/>
            <person name="Ewan R."/>
            <person name="Fahlgren N."/>
            <person name="Fischbach M.A."/>
            <person name="Fugelstad J."/>
            <person name="Gilroy E.M."/>
            <person name="Gnerre S."/>
            <person name="Green P.J."/>
            <person name="Grenville-Briggs L.J."/>
            <person name="Griffith J."/>
            <person name="Grunwald N.J."/>
            <person name="Horn K."/>
            <person name="Horner N.R."/>
            <person name="Hu C.H."/>
            <person name="Huitema E."/>
            <person name="Jeong D.H."/>
            <person name="Jones A.M."/>
            <person name="Jones J.D."/>
            <person name="Jones R.W."/>
            <person name="Karlsson E.K."/>
            <person name="Kunjeti S.G."/>
            <person name="Lamour K."/>
            <person name="Liu Z."/>
            <person name="Ma L."/>
            <person name="Maclean D."/>
            <person name="Chibucos M.C."/>
            <person name="McDonald H."/>
            <person name="McWalters J."/>
            <person name="Meijer H.J."/>
            <person name="Morgan W."/>
            <person name="Morris P.F."/>
            <person name="Munro C.A."/>
            <person name="O'Neill K."/>
            <person name="Ospina-Giraldo M."/>
            <person name="Pinzon A."/>
            <person name="Pritchard L."/>
            <person name="Ramsahoye B."/>
            <person name="Ren Q."/>
            <person name="Restrepo S."/>
            <person name="Roy S."/>
            <person name="Sadanandom A."/>
            <person name="Savidor A."/>
            <person name="Schornack S."/>
            <person name="Schwartz D.C."/>
            <person name="Schumann U.D."/>
            <person name="Schwessinger B."/>
            <person name="Seyer L."/>
            <person name="Sharpe T."/>
            <person name="Silvar C."/>
            <person name="Song J."/>
            <person name="Studholme D.J."/>
            <person name="Sykes S."/>
            <person name="Thines M."/>
            <person name="van de Vondervoort P.J."/>
            <person name="Phuntumart V."/>
            <person name="Wawra S."/>
            <person name="Weide R."/>
            <person name="Win J."/>
            <person name="Young C."/>
            <person name="Zhou S."/>
            <person name="Fry W."/>
            <person name="Meyers B.C."/>
            <person name="van West P."/>
            <person name="Ristaino J."/>
            <person name="Govers F."/>
            <person name="Birch P.R."/>
            <person name="Whisson S.C."/>
            <person name="Judelson H.S."/>
            <person name="Nusbaum C."/>
        </authorList>
    </citation>
    <scope>NUCLEOTIDE SEQUENCE [LARGE SCALE GENOMIC DNA]</scope>
    <source>
        <strain evidence="6">T30-4</strain>
    </source>
</reference>
<accession>D0P249</accession>
<dbReference type="GO" id="GO:0005576">
    <property type="term" value="C:extracellular region"/>
    <property type="evidence" value="ECO:0007669"/>
    <property type="project" value="UniProtKB-SubCell"/>
</dbReference>
<sequence length="186" mass="21519">MVKLLCAVVGVGSVFPVDIELSETVDDLKTKIKEENPGLIYFDADLLKLYLAREGDTWLNSRDADIKAVKAKKLPDRIKNLMQEHLLLDETCRLNNDEYFGDNLEQVDRDIHVLVDCPDEPDQGIKYKRKCVILPHNYCNMILMQHYLMMSGQDGFDGTLMEDWLSWHLPWSSLQSLFTVEKEKRA</sequence>
<evidence type="ECO:0000256" key="1">
    <source>
        <dbReference type="ARBA" id="ARBA00004340"/>
    </source>
</evidence>
<dbReference type="RefSeq" id="XP_002895621.1">
    <property type="nucleotide sequence ID" value="XM_002895575.1"/>
</dbReference>
<dbReference type="EMBL" id="DS028271">
    <property type="protein sequence ID" value="EEY55476.1"/>
    <property type="molecule type" value="Genomic_DNA"/>
</dbReference>
<dbReference type="AlphaFoldDB" id="D0P249"/>
<gene>
    <name evidence="5" type="ORF">PITG_20433</name>
</gene>
<evidence type="ECO:0000313" key="5">
    <source>
        <dbReference type="EMBL" id="EEY55476.1"/>
    </source>
</evidence>
<dbReference type="InterPro" id="IPR045379">
    <property type="entry name" value="Crinkler_N"/>
</dbReference>
<dbReference type="Proteomes" id="UP000006643">
    <property type="component" value="Unassembled WGS sequence"/>
</dbReference>
<organism evidence="5 6">
    <name type="scientific">Phytophthora infestans (strain T30-4)</name>
    <name type="common">Potato late blight agent</name>
    <dbReference type="NCBI Taxonomy" id="403677"/>
    <lineage>
        <taxon>Eukaryota</taxon>
        <taxon>Sar</taxon>
        <taxon>Stramenopiles</taxon>
        <taxon>Oomycota</taxon>
        <taxon>Peronosporomycetes</taxon>
        <taxon>Peronosporales</taxon>
        <taxon>Peronosporaceae</taxon>
        <taxon>Phytophthora</taxon>
    </lineage>
</organism>
<evidence type="ECO:0000256" key="3">
    <source>
        <dbReference type="ARBA" id="ARBA00022525"/>
    </source>
</evidence>
<comment type="subcellular location">
    <subcellularLocation>
        <location evidence="1">Host cell</location>
    </subcellularLocation>
    <subcellularLocation>
        <location evidence="2">Secreted</location>
    </subcellularLocation>
</comment>
<dbReference type="KEGG" id="pif:PITG_20433"/>
<dbReference type="GO" id="GO:0043657">
    <property type="term" value="C:host cell"/>
    <property type="evidence" value="ECO:0007669"/>
    <property type="project" value="UniProtKB-SubCell"/>
</dbReference>
<dbReference type="STRING" id="403677.D0P249"/>
<proteinExistence type="predicted"/>
<dbReference type="VEuPathDB" id="FungiDB:PITG_20433"/>
<dbReference type="InParanoid" id="D0P249"/>
<evidence type="ECO:0000259" key="4">
    <source>
        <dbReference type="Pfam" id="PF20147"/>
    </source>
</evidence>
<evidence type="ECO:0000313" key="6">
    <source>
        <dbReference type="Proteomes" id="UP000006643"/>
    </source>
</evidence>
<dbReference type="HOGENOM" id="CLU_114740_0_1_1"/>
<dbReference type="eggNOG" id="ENOG502R7P9">
    <property type="taxonomic scope" value="Eukaryota"/>
</dbReference>